<dbReference type="InterPro" id="IPR014710">
    <property type="entry name" value="RmlC-like_jellyroll"/>
</dbReference>
<sequence length="244" mass="28352">MGLVSKRSNTVVNKRDIRCYTKADSHRCWKEKRVNFQEVHSYYQTLKIDTYLAEIIEEGEALSVGINKKIELKPGYIYFCMAGSIAMFMPGNGLIVGNTIEHMPVGLLERYCPLAKFEYSAVTPVELIKIPYAAFDRIFIHNNPQRVQELVTIMAYMTIFTLDLHNERRQLTSYQTIRPMLFRYLYRQQTHKGENEGLALFIIKRTNLSRTHVFRVLADLKAGGYITMVRGKLISIDRPLPEEY</sequence>
<dbReference type="Gene3D" id="2.60.120.10">
    <property type="entry name" value="Jelly Rolls"/>
    <property type="match status" value="1"/>
</dbReference>
<evidence type="ECO:0000313" key="4">
    <source>
        <dbReference type="Proteomes" id="UP000229713"/>
    </source>
</evidence>
<feature type="domain" description="IprA winged helix-turn-helix" evidence="2">
    <location>
        <begin position="173"/>
        <end position="241"/>
    </location>
</feature>
<keyword evidence="1" id="KW-0472">Membrane</keyword>
<keyword evidence="1" id="KW-1133">Transmembrane helix</keyword>
<name>A0A855EV96_RAOOR</name>
<dbReference type="EMBL" id="NKYI01000028">
    <property type="protein sequence ID" value="PIK82290.1"/>
    <property type="molecule type" value="Genomic_DNA"/>
</dbReference>
<evidence type="ECO:0000256" key="1">
    <source>
        <dbReference type="SAM" id="Phobius"/>
    </source>
</evidence>
<dbReference type="InterPro" id="IPR041687">
    <property type="entry name" value="HTH_46"/>
</dbReference>
<evidence type="ECO:0000259" key="2">
    <source>
        <dbReference type="Pfam" id="PF15977"/>
    </source>
</evidence>
<protein>
    <submittedName>
        <fullName evidence="3">Crp/Fnr family transcriptional regulator</fullName>
    </submittedName>
</protein>
<proteinExistence type="predicted"/>
<reference evidence="3 4" key="1">
    <citation type="submission" date="2017-07" db="EMBL/GenBank/DDBJ databases">
        <title>Raoultella ornithinolytica strain HH3 draft genome.</title>
        <authorList>
            <person name="Duceppe M.-O."/>
            <person name="Huang H."/>
            <person name="Phipps-Todd B."/>
        </authorList>
    </citation>
    <scope>NUCLEOTIDE SEQUENCE [LARGE SCALE GENOMIC DNA]</scope>
    <source>
        <strain evidence="3 4">HH3</strain>
    </source>
</reference>
<organism evidence="3 4">
    <name type="scientific">Raoultella ornithinolytica</name>
    <name type="common">Klebsiella ornithinolytica</name>
    <dbReference type="NCBI Taxonomy" id="54291"/>
    <lineage>
        <taxon>Bacteria</taxon>
        <taxon>Pseudomonadati</taxon>
        <taxon>Pseudomonadota</taxon>
        <taxon>Gammaproteobacteria</taxon>
        <taxon>Enterobacterales</taxon>
        <taxon>Enterobacteriaceae</taxon>
        <taxon>Klebsiella/Raoultella group</taxon>
        <taxon>Raoultella</taxon>
    </lineage>
</organism>
<dbReference type="Pfam" id="PF15977">
    <property type="entry name" value="HTH_46"/>
    <property type="match status" value="1"/>
</dbReference>
<comment type="caution">
    <text evidence="3">The sequence shown here is derived from an EMBL/GenBank/DDBJ whole genome shotgun (WGS) entry which is preliminary data.</text>
</comment>
<dbReference type="Proteomes" id="UP000229713">
    <property type="component" value="Unassembled WGS sequence"/>
</dbReference>
<feature type="transmembrane region" description="Helical" evidence="1">
    <location>
        <begin position="76"/>
        <end position="95"/>
    </location>
</feature>
<dbReference type="AlphaFoldDB" id="A0A855EV96"/>
<evidence type="ECO:0000313" key="3">
    <source>
        <dbReference type="EMBL" id="PIK82290.1"/>
    </source>
</evidence>
<accession>A0A855EV96</accession>
<gene>
    <name evidence="3" type="ORF">CFY86_19025</name>
</gene>
<keyword evidence="1" id="KW-0812">Transmembrane</keyword>